<dbReference type="RefSeq" id="WP_151054175.1">
    <property type="nucleotide sequence ID" value="NZ_CP044222.1"/>
</dbReference>
<sequence length="298" mass="33308">MQVTLEQWQTFITVVDSQGYAQAAETLRKSQSSVSYAINRLEQSLGVAVFRIEGRRAQLTEAGEALLRHARDLTEHAHRVETLAKHFAQGWEAEIHLTIDTIFPEDLILQALNRFADEQPQTRILLAESTLSGTDEALLRREADLVIGGRVPPGFIGQALMNIEFIAVAHPQHPLHQLPTPLTLENLRHHRQLVVRDSGSRKLDAGWLGAEQRWTFSNGSTSIKSVCAGMGFAWYPRVKIQQYLDKGELKPLPLQTGASRFVPLYLVMSEGEFAGPGTRRLAELIQELVNKQSGFKAD</sequence>
<evidence type="ECO:0000313" key="7">
    <source>
        <dbReference type="Proteomes" id="UP000325606"/>
    </source>
</evidence>
<organism evidence="6 7">
    <name type="scientific">Nitrincola iocasae</name>
    <dbReference type="NCBI Taxonomy" id="2614693"/>
    <lineage>
        <taxon>Bacteria</taxon>
        <taxon>Pseudomonadati</taxon>
        <taxon>Pseudomonadota</taxon>
        <taxon>Gammaproteobacteria</taxon>
        <taxon>Oceanospirillales</taxon>
        <taxon>Oceanospirillaceae</taxon>
        <taxon>Nitrincola</taxon>
    </lineage>
</organism>
<dbReference type="InterPro" id="IPR000847">
    <property type="entry name" value="LysR_HTH_N"/>
</dbReference>
<evidence type="ECO:0000256" key="1">
    <source>
        <dbReference type="ARBA" id="ARBA00009437"/>
    </source>
</evidence>
<gene>
    <name evidence="6" type="ORF">F5I99_06265</name>
</gene>
<dbReference type="GO" id="GO:0000976">
    <property type="term" value="F:transcription cis-regulatory region binding"/>
    <property type="evidence" value="ECO:0007669"/>
    <property type="project" value="TreeGrafter"/>
</dbReference>
<dbReference type="Pfam" id="PF00126">
    <property type="entry name" value="HTH_1"/>
    <property type="match status" value="1"/>
</dbReference>
<dbReference type="Proteomes" id="UP000325606">
    <property type="component" value="Chromosome"/>
</dbReference>
<keyword evidence="7" id="KW-1185">Reference proteome</keyword>
<evidence type="ECO:0000256" key="3">
    <source>
        <dbReference type="ARBA" id="ARBA00023125"/>
    </source>
</evidence>
<dbReference type="Gene3D" id="3.40.190.290">
    <property type="match status" value="1"/>
</dbReference>
<dbReference type="PANTHER" id="PTHR30126">
    <property type="entry name" value="HTH-TYPE TRANSCRIPTIONAL REGULATOR"/>
    <property type="match status" value="1"/>
</dbReference>
<reference evidence="6 7" key="1">
    <citation type="submission" date="2019-09" db="EMBL/GenBank/DDBJ databases">
        <title>Nitrincola iocasae sp. nov., a bacterium isolated from the sediment collected at a cold seep field in South China Sea.</title>
        <authorList>
            <person name="Zhang H."/>
            <person name="Wang H."/>
            <person name="Li C."/>
        </authorList>
    </citation>
    <scope>NUCLEOTIDE SEQUENCE [LARGE SCALE GENOMIC DNA]</scope>
    <source>
        <strain evidence="6 7">KXZD1103</strain>
    </source>
</reference>
<dbReference type="EMBL" id="CP044222">
    <property type="protein sequence ID" value="QEW06135.1"/>
    <property type="molecule type" value="Genomic_DNA"/>
</dbReference>
<evidence type="ECO:0000256" key="2">
    <source>
        <dbReference type="ARBA" id="ARBA00023015"/>
    </source>
</evidence>
<keyword evidence="2" id="KW-0805">Transcription regulation</keyword>
<proteinExistence type="inferred from homology"/>
<evidence type="ECO:0000259" key="5">
    <source>
        <dbReference type="PROSITE" id="PS50931"/>
    </source>
</evidence>
<comment type="similarity">
    <text evidence="1">Belongs to the LysR transcriptional regulatory family.</text>
</comment>
<dbReference type="AlphaFoldDB" id="A0A5J6LC29"/>
<dbReference type="SUPFAM" id="SSF53850">
    <property type="entry name" value="Periplasmic binding protein-like II"/>
    <property type="match status" value="1"/>
</dbReference>
<dbReference type="InterPro" id="IPR005119">
    <property type="entry name" value="LysR_subst-bd"/>
</dbReference>
<dbReference type="Pfam" id="PF03466">
    <property type="entry name" value="LysR_substrate"/>
    <property type="match status" value="1"/>
</dbReference>
<dbReference type="InterPro" id="IPR036390">
    <property type="entry name" value="WH_DNA-bd_sf"/>
</dbReference>
<dbReference type="GO" id="GO:0003700">
    <property type="term" value="F:DNA-binding transcription factor activity"/>
    <property type="evidence" value="ECO:0007669"/>
    <property type="project" value="InterPro"/>
</dbReference>
<dbReference type="PANTHER" id="PTHR30126:SF88">
    <property type="entry name" value="TRANSCRIPTIONAL REGULATOR-RELATED"/>
    <property type="match status" value="1"/>
</dbReference>
<dbReference type="InterPro" id="IPR036388">
    <property type="entry name" value="WH-like_DNA-bd_sf"/>
</dbReference>
<feature type="domain" description="HTH lysR-type" evidence="5">
    <location>
        <begin position="3"/>
        <end position="60"/>
    </location>
</feature>
<keyword evidence="3" id="KW-0238">DNA-binding</keyword>
<evidence type="ECO:0000313" key="6">
    <source>
        <dbReference type="EMBL" id="QEW06135.1"/>
    </source>
</evidence>
<dbReference type="Gene3D" id="1.10.10.10">
    <property type="entry name" value="Winged helix-like DNA-binding domain superfamily/Winged helix DNA-binding domain"/>
    <property type="match status" value="1"/>
</dbReference>
<evidence type="ECO:0000256" key="4">
    <source>
        <dbReference type="ARBA" id="ARBA00023163"/>
    </source>
</evidence>
<keyword evidence="4" id="KW-0804">Transcription</keyword>
<dbReference type="PROSITE" id="PS50931">
    <property type="entry name" value="HTH_LYSR"/>
    <property type="match status" value="1"/>
</dbReference>
<protein>
    <submittedName>
        <fullName evidence="6">LysR family transcriptional regulator</fullName>
    </submittedName>
</protein>
<accession>A0A5J6LC29</accession>
<dbReference type="SUPFAM" id="SSF46785">
    <property type="entry name" value="Winged helix' DNA-binding domain"/>
    <property type="match status" value="1"/>
</dbReference>
<name>A0A5J6LC29_9GAMM</name>
<dbReference type="KEGG" id="nik:F5I99_06265"/>